<feature type="domain" description="OmpA-like" evidence="11">
    <location>
        <begin position="55"/>
        <end position="171"/>
    </location>
</feature>
<dbReference type="EMBL" id="JWJG01000028">
    <property type="protein sequence ID" value="KIF81685.1"/>
    <property type="molecule type" value="Genomic_DNA"/>
</dbReference>
<sequence>MRKIQAFSVISAMLLLSACSSPTIKDDGTADNRRARPEPHPTCCMNPESQRKEHDDPASILAKRSVYFDFDQYVIKDEFRPLVEAHAKYLANHREIKVYVIGNTDARGGREYNVALGQRRAESVHKVFSLYGVGEKQMEVISYGAEQPKAEGNDEAAWAENRRVDIKYFSE</sequence>
<reference evidence="13 15" key="1">
    <citation type="submission" date="2014-12" db="EMBL/GenBank/DDBJ databases">
        <title>Denitrispirillum autotrophicum gen. nov., sp. nov., Denitrifying, Facultatively Autotrophic Bacteria Isolated from Rice Paddy Soil.</title>
        <authorList>
            <person name="Ishii S."/>
            <person name="Ashida N."/>
            <person name="Ohno H."/>
            <person name="Otsuka S."/>
            <person name="Yokota A."/>
            <person name="Senoo K."/>
        </authorList>
    </citation>
    <scope>NUCLEOTIDE SEQUENCE [LARGE SCALE GENOMIC DNA]</scope>
    <source>
        <strain evidence="13 15">TSA66</strain>
    </source>
</reference>
<dbReference type="InterPro" id="IPR036737">
    <property type="entry name" value="OmpA-like_sf"/>
</dbReference>
<protein>
    <recommendedName>
        <fullName evidence="8">Peptidoglycan-associated lipoprotein</fullName>
        <shortName evidence="8">PAL</shortName>
    </recommendedName>
</protein>
<organism evidence="13 15">
    <name type="scientific">Noviherbaspirillum autotrophicum</name>
    <dbReference type="NCBI Taxonomy" id="709839"/>
    <lineage>
        <taxon>Bacteria</taxon>
        <taxon>Pseudomonadati</taxon>
        <taxon>Pseudomonadota</taxon>
        <taxon>Betaproteobacteria</taxon>
        <taxon>Burkholderiales</taxon>
        <taxon>Oxalobacteraceae</taxon>
        <taxon>Noviherbaspirillum</taxon>
    </lineage>
</organism>
<dbReference type="EMBL" id="JWJG01000028">
    <property type="protein sequence ID" value="KIF82052.1"/>
    <property type="molecule type" value="Genomic_DNA"/>
</dbReference>
<evidence type="ECO:0000313" key="15">
    <source>
        <dbReference type="Proteomes" id="UP000031572"/>
    </source>
</evidence>
<dbReference type="GO" id="GO:0051301">
    <property type="term" value="P:cell division"/>
    <property type="evidence" value="ECO:0007669"/>
    <property type="project" value="UniProtKB-UniRule"/>
</dbReference>
<comment type="subcellular location">
    <subcellularLocation>
        <location evidence="8">Cell outer membrane</location>
        <topology evidence="8">Lipid-anchor</topology>
    </subcellularLocation>
</comment>
<accession>A0A0C1YNB6</accession>
<dbReference type="InterPro" id="IPR006664">
    <property type="entry name" value="OMP_bac"/>
</dbReference>
<dbReference type="PROSITE" id="PS01068">
    <property type="entry name" value="OMPA_1"/>
    <property type="match status" value="1"/>
</dbReference>
<comment type="function">
    <text evidence="8">Part of the Tol-Pal system, which plays a role in outer membrane invagination during cell division and is important for maintaining outer membrane integrity.</text>
</comment>
<dbReference type="InterPro" id="IPR050330">
    <property type="entry name" value="Bact_OuterMem_StrucFunc"/>
</dbReference>
<evidence type="ECO:0000256" key="6">
    <source>
        <dbReference type="ARBA" id="ARBA00023288"/>
    </source>
</evidence>
<keyword evidence="15" id="KW-1185">Reference proteome</keyword>
<dbReference type="EMBL" id="JWJG01000004">
    <property type="protein sequence ID" value="KIF84154.1"/>
    <property type="molecule type" value="Genomic_DNA"/>
</dbReference>
<keyword evidence="3 8" id="KW-0472">Membrane</keyword>
<dbReference type="GO" id="GO:0009279">
    <property type="term" value="C:cell outer membrane"/>
    <property type="evidence" value="ECO:0007669"/>
    <property type="project" value="UniProtKB-SubCell"/>
</dbReference>
<evidence type="ECO:0000256" key="4">
    <source>
        <dbReference type="ARBA" id="ARBA00023139"/>
    </source>
</evidence>
<evidence type="ECO:0000256" key="10">
    <source>
        <dbReference type="SAM" id="SignalP"/>
    </source>
</evidence>
<proteinExistence type="inferred from homology"/>
<dbReference type="PROSITE" id="PS51257">
    <property type="entry name" value="PROKAR_LIPOPROTEIN"/>
    <property type="match status" value="1"/>
</dbReference>
<evidence type="ECO:0000259" key="11">
    <source>
        <dbReference type="PROSITE" id="PS51123"/>
    </source>
</evidence>
<dbReference type="InterPro" id="IPR039001">
    <property type="entry name" value="Pal"/>
</dbReference>
<gene>
    <name evidence="8" type="primary">pal</name>
    <name evidence="14" type="ORF">TSA66_00415</name>
    <name evidence="12" type="ORF">TSA66_14240</name>
    <name evidence="13" type="ORF">TSA66_16605</name>
</gene>
<dbReference type="PANTHER" id="PTHR30329:SF21">
    <property type="entry name" value="LIPOPROTEIN YIAD-RELATED"/>
    <property type="match status" value="1"/>
</dbReference>
<comment type="similarity">
    <text evidence="8">Belongs to the Pal lipoprotein family.</text>
</comment>
<evidence type="ECO:0000256" key="1">
    <source>
        <dbReference type="ARBA" id="ARBA00022618"/>
    </source>
</evidence>
<dbReference type="Pfam" id="PF00691">
    <property type="entry name" value="OmpA"/>
    <property type="match status" value="1"/>
</dbReference>
<feature type="chain" id="PRO_5007391842" description="Peptidoglycan-associated lipoprotein" evidence="10">
    <location>
        <begin position="26"/>
        <end position="171"/>
    </location>
</feature>
<dbReference type="InterPro" id="IPR006665">
    <property type="entry name" value="OmpA-like"/>
</dbReference>
<keyword evidence="6 8" id="KW-0449">Lipoprotein</keyword>
<keyword evidence="4 8" id="KW-0564">Palmitate</keyword>
<dbReference type="AlphaFoldDB" id="A0A0C1YNB6"/>
<evidence type="ECO:0000256" key="9">
    <source>
        <dbReference type="SAM" id="MobiDB-lite"/>
    </source>
</evidence>
<dbReference type="SUPFAM" id="SSF103088">
    <property type="entry name" value="OmpA-like"/>
    <property type="match status" value="1"/>
</dbReference>
<evidence type="ECO:0000313" key="13">
    <source>
        <dbReference type="EMBL" id="KIF82052.1"/>
    </source>
</evidence>
<dbReference type="PRINTS" id="PR01021">
    <property type="entry name" value="OMPADOMAIN"/>
</dbReference>
<dbReference type="Gene3D" id="3.30.1330.60">
    <property type="entry name" value="OmpA-like domain"/>
    <property type="match status" value="1"/>
</dbReference>
<dbReference type="InterPro" id="IPR014169">
    <property type="entry name" value="Pal_lipo_C"/>
</dbReference>
<keyword evidence="7 8" id="KW-0131">Cell cycle</keyword>
<dbReference type="PANTHER" id="PTHR30329">
    <property type="entry name" value="STATOR ELEMENT OF FLAGELLAR MOTOR COMPLEX"/>
    <property type="match status" value="1"/>
</dbReference>
<evidence type="ECO:0000256" key="3">
    <source>
        <dbReference type="ARBA" id="ARBA00023136"/>
    </source>
</evidence>
<evidence type="ECO:0000313" key="12">
    <source>
        <dbReference type="EMBL" id="KIF81685.1"/>
    </source>
</evidence>
<dbReference type="RefSeq" id="WP_040038529.1">
    <property type="nucleotide sequence ID" value="NZ_JWJG01000004.1"/>
</dbReference>
<evidence type="ECO:0000256" key="2">
    <source>
        <dbReference type="ARBA" id="ARBA00022729"/>
    </source>
</evidence>
<dbReference type="CDD" id="cd07185">
    <property type="entry name" value="OmpA_C-like"/>
    <property type="match status" value="1"/>
</dbReference>
<keyword evidence="5 8" id="KW-0998">Cell outer membrane</keyword>
<comment type="caution">
    <text evidence="13">The sequence shown here is derived from an EMBL/GenBank/DDBJ whole genome shotgun (WGS) entry which is preliminary data.</text>
</comment>
<comment type="subunit">
    <text evidence="8">The Tol-Pal system is composed of five core proteins: the inner membrane proteins TolA, TolQ and TolR, the periplasmic protein TolB and the outer membrane protein Pal. They form a network linking the inner and outer membranes and the peptidoglycan layer.</text>
</comment>
<evidence type="ECO:0000256" key="5">
    <source>
        <dbReference type="ARBA" id="ARBA00023237"/>
    </source>
</evidence>
<feature type="compositionally biased region" description="Basic and acidic residues" evidence="9">
    <location>
        <begin position="26"/>
        <end position="39"/>
    </location>
</feature>
<dbReference type="STRING" id="709839.TSA66_00415"/>
<evidence type="ECO:0000256" key="7">
    <source>
        <dbReference type="ARBA" id="ARBA00023306"/>
    </source>
</evidence>
<dbReference type="NCBIfam" id="TIGR02802">
    <property type="entry name" value="Pal_lipo"/>
    <property type="match status" value="1"/>
</dbReference>
<keyword evidence="1 8" id="KW-0132">Cell division</keyword>
<dbReference type="PROSITE" id="PS51123">
    <property type="entry name" value="OMPA_2"/>
    <property type="match status" value="1"/>
</dbReference>
<name>A0A0C1YNB6_9BURK</name>
<dbReference type="Proteomes" id="UP000031572">
    <property type="component" value="Unassembled WGS sequence"/>
</dbReference>
<dbReference type="InterPro" id="IPR006690">
    <property type="entry name" value="OMPA-like_CS"/>
</dbReference>
<evidence type="ECO:0000256" key="8">
    <source>
        <dbReference type="HAMAP-Rule" id="MF_02204"/>
    </source>
</evidence>
<evidence type="ECO:0000313" key="14">
    <source>
        <dbReference type="EMBL" id="KIF84154.1"/>
    </source>
</evidence>
<feature type="region of interest" description="Disordered" evidence="9">
    <location>
        <begin position="26"/>
        <end position="56"/>
    </location>
</feature>
<feature type="signal peptide" evidence="10">
    <location>
        <begin position="1"/>
        <end position="25"/>
    </location>
</feature>
<dbReference type="OrthoDB" id="9809164at2"/>
<dbReference type="HAMAP" id="MF_02204">
    <property type="entry name" value="Pal"/>
    <property type="match status" value="1"/>
</dbReference>
<keyword evidence="2 8" id="KW-0732">Signal</keyword>